<evidence type="ECO:0000259" key="1">
    <source>
        <dbReference type="Pfam" id="PF00078"/>
    </source>
</evidence>
<dbReference type="InterPro" id="IPR000477">
    <property type="entry name" value="RT_dom"/>
</dbReference>
<protein>
    <recommendedName>
        <fullName evidence="5">Reverse transcriptase domain-containing protein</fullName>
    </recommendedName>
</protein>
<dbReference type="Pfam" id="PF00078">
    <property type="entry name" value="RVT_1"/>
    <property type="match status" value="1"/>
</dbReference>
<keyword evidence="4" id="KW-1185">Reference proteome</keyword>
<dbReference type="Gene3D" id="3.60.10.10">
    <property type="entry name" value="Endonuclease/exonuclease/phosphatase"/>
    <property type="match status" value="1"/>
</dbReference>
<dbReference type="CDD" id="cd09076">
    <property type="entry name" value="L1-EN"/>
    <property type="match status" value="1"/>
</dbReference>
<dbReference type="InterPro" id="IPR036691">
    <property type="entry name" value="Endo/exonu/phosph_ase_sf"/>
</dbReference>
<dbReference type="STRING" id="307972.A0A2G8KBF7"/>
<evidence type="ECO:0000313" key="3">
    <source>
        <dbReference type="EMBL" id="PIK45337.1"/>
    </source>
</evidence>
<organism evidence="3 4">
    <name type="scientific">Stichopus japonicus</name>
    <name type="common">Sea cucumber</name>
    <dbReference type="NCBI Taxonomy" id="307972"/>
    <lineage>
        <taxon>Eukaryota</taxon>
        <taxon>Metazoa</taxon>
        <taxon>Echinodermata</taxon>
        <taxon>Eleutherozoa</taxon>
        <taxon>Echinozoa</taxon>
        <taxon>Holothuroidea</taxon>
        <taxon>Aspidochirotacea</taxon>
        <taxon>Aspidochirotida</taxon>
        <taxon>Stichopodidae</taxon>
        <taxon>Apostichopus</taxon>
    </lineage>
</organism>
<comment type="caution">
    <text evidence="3">The sequence shown here is derived from an EMBL/GenBank/DDBJ whole genome shotgun (WGS) entry which is preliminary data.</text>
</comment>
<feature type="domain" description="Reverse transcriptase" evidence="1">
    <location>
        <begin position="470"/>
        <end position="573"/>
    </location>
</feature>
<evidence type="ECO:0000259" key="2">
    <source>
        <dbReference type="Pfam" id="PF03372"/>
    </source>
</evidence>
<dbReference type="AlphaFoldDB" id="A0A2G8KBF7"/>
<dbReference type="InterPro" id="IPR005135">
    <property type="entry name" value="Endo/exonuclease/phosphatase"/>
</dbReference>
<feature type="domain" description="Endonuclease/exonuclease/phosphatase" evidence="2">
    <location>
        <begin position="4"/>
        <end position="199"/>
    </location>
</feature>
<dbReference type="PANTHER" id="PTHR19446">
    <property type="entry name" value="REVERSE TRANSCRIPTASES"/>
    <property type="match status" value="1"/>
</dbReference>
<gene>
    <name evidence="3" type="ORF">BSL78_17802</name>
</gene>
<dbReference type="Pfam" id="PF03372">
    <property type="entry name" value="Exo_endo_phos"/>
    <property type="match status" value="1"/>
</dbReference>
<dbReference type="Proteomes" id="UP000230750">
    <property type="component" value="Unassembled WGS sequence"/>
</dbReference>
<dbReference type="EMBL" id="MRZV01000718">
    <property type="protein sequence ID" value="PIK45337.1"/>
    <property type="molecule type" value="Genomic_DNA"/>
</dbReference>
<accession>A0A2G8KBF7</accession>
<evidence type="ECO:0000313" key="4">
    <source>
        <dbReference type="Proteomes" id="UP000230750"/>
    </source>
</evidence>
<dbReference type="SUPFAM" id="SSF56219">
    <property type="entry name" value="DNase I-like"/>
    <property type="match status" value="1"/>
</dbReference>
<evidence type="ECO:0008006" key="5">
    <source>
        <dbReference type="Google" id="ProtNLM"/>
    </source>
</evidence>
<dbReference type="CDD" id="cd01650">
    <property type="entry name" value="RT_nLTR_like"/>
    <property type="match status" value="1"/>
</dbReference>
<dbReference type="GO" id="GO:0003824">
    <property type="term" value="F:catalytic activity"/>
    <property type="evidence" value="ECO:0007669"/>
    <property type="project" value="InterPro"/>
</dbReference>
<name>A0A2G8KBF7_STIJA</name>
<reference evidence="3 4" key="1">
    <citation type="journal article" date="2017" name="PLoS Biol.">
        <title>The sea cucumber genome provides insights into morphological evolution and visceral regeneration.</title>
        <authorList>
            <person name="Zhang X."/>
            <person name="Sun L."/>
            <person name="Yuan J."/>
            <person name="Sun Y."/>
            <person name="Gao Y."/>
            <person name="Zhang L."/>
            <person name="Li S."/>
            <person name="Dai H."/>
            <person name="Hamel J.F."/>
            <person name="Liu C."/>
            <person name="Yu Y."/>
            <person name="Liu S."/>
            <person name="Lin W."/>
            <person name="Guo K."/>
            <person name="Jin S."/>
            <person name="Xu P."/>
            <person name="Storey K.B."/>
            <person name="Huan P."/>
            <person name="Zhang T."/>
            <person name="Zhou Y."/>
            <person name="Zhang J."/>
            <person name="Lin C."/>
            <person name="Li X."/>
            <person name="Xing L."/>
            <person name="Huo D."/>
            <person name="Sun M."/>
            <person name="Wang L."/>
            <person name="Mercier A."/>
            <person name="Li F."/>
            <person name="Yang H."/>
            <person name="Xiang J."/>
        </authorList>
    </citation>
    <scope>NUCLEOTIDE SEQUENCE [LARGE SCALE GENOMIC DNA]</scope>
    <source>
        <strain evidence="3">Shaxun</strain>
        <tissue evidence="3">Muscle</tissue>
    </source>
</reference>
<sequence>MEVDCVCLQETHILEEDVPLWAYEWGGELHASFGSSSSCGTVILLSARQAGCATRVETDHEGRLVCILFKYPQGNIAICNVYAPNRPSARRDFFNTLPSFVPGSAPCVMVGDFNCVPDSGLDRLGTSVSASPDAGITELDRFTSAHLLADVWRHMHPCSTVYTWVRPNGEDASRIDRVYAPVSFTFSGCETLSCPLSDHDTVVARFVLPSIFPIGRGLWKLNCRILGEAEFRQGFETRYKGWQTLKPAFASTSQWWDEVKLRIKRYAIQYCVTRARRRREKFSKLCAEVKFGDPSAVIALQTYLDEKYHGARVRARVEAVEAEERPSLRFYQSVSSSAGDRRVPSVRATDGTVVSDPHGIVRVYKEYYSSLFTRGNVDLSAQADLLRGISKTVPHDVNDILGGEITTVELWKALSKMKNGKSPGSDGLPREFYRTFWAIIGPDIRAVFEDAFQNGLLNQSQRLGMITLLPKSGDPLDPRNKRPITLLNVDYKLLAKALCNRLALAMPHLVGDLQTCAVKGHCIQQNLWLMRDLTDFVIERDLPCALVSLDQQKAFDMVDRGFLMNVLETFQLHPFS</sequence>
<dbReference type="OrthoDB" id="416119at2759"/>
<proteinExistence type="predicted"/>